<dbReference type="GO" id="GO:0019867">
    <property type="term" value="C:outer membrane"/>
    <property type="evidence" value="ECO:0007669"/>
    <property type="project" value="InterPro"/>
</dbReference>
<dbReference type="eggNOG" id="COG3047">
    <property type="taxonomic scope" value="Bacteria"/>
</dbReference>
<dbReference type="EMBL" id="JHEH01000024">
    <property type="protein sequence ID" value="KEP68742.1"/>
    <property type="molecule type" value="Genomic_DNA"/>
</dbReference>
<protein>
    <submittedName>
        <fullName evidence="3">Dibenzothiophene metabolism operon protein DoxH</fullName>
    </submittedName>
</protein>
<dbReference type="Gene3D" id="2.40.160.20">
    <property type="match status" value="1"/>
</dbReference>
<dbReference type="RefSeq" id="WP_074855002.1">
    <property type="nucleotide sequence ID" value="NZ_FOVB01000010.1"/>
</dbReference>
<dbReference type="PANTHER" id="PTHR36920">
    <property type="match status" value="1"/>
</dbReference>
<evidence type="ECO:0000313" key="3">
    <source>
        <dbReference type="EMBL" id="KEP68742.1"/>
    </source>
</evidence>
<comment type="similarity">
    <text evidence="1">Belongs to the OmpW/AlkL family.</text>
</comment>
<evidence type="ECO:0000256" key="2">
    <source>
        <dbReference type="SAM" id="SignalP"/>
    </source>
</evidence>
<feature type="chain" id="PRO_5001700348" evidence="2">
    <location>
        <begin position="25"/>
        <end position="220"/>
    </location>
</feature>
<proteinExistence type="inferred from homology"/>
<dbReference type="InterPro" id="IPR005618">
    <property type="entry name" value="OMPW"/>
</dbReference>
<evidence type="ECO:0000313" key="4">
    <source>
        <dbReference type="Proteomes" id="UP000027725"/>
    </source>
</evidence>
<reference evidence="3 4" key="1">
    <citation type="submission" date="2014-03" db="EMBL/GenBank/DDBJ databases">
        <title>The draft genome sequence of Thioclava dalianensis DLFJ1-1.</title>
        <authorList>
            <person name="Lai Q."/>
            <person name="Shao Z."/>
        </authorList>
    </citation>
    <scope>NUCLEOTIDE SEQUENCE [LARGE SCALE GENOMIC DNA]</scope>
    <source>
        <strain evidence="3 4">DLFJ1-1</strain>
    </source>
</reference>
<dbReference type="InterPro" id="IPR011250">
    <property type="entry name" value="OMP/PagP_B-barrel"/>
</dbReference>
<dbReference type="STRING" id="1185766.SAMN05216224_11075"/>
<accession>A0A074U289</accession>
<name>A0A074U289_9RHOB</name>
<dbReference type="Pfam" id="PF03922">
    <property type="entry name" value="OmpW"/>
    <property type="match status" value="1"/>
</dbReference>
<dbReference type="PANTHER" id="PTHR36920:SF1">
    <property type="entry name" value="OUTER MEMBRANE PROTEIN W"/>
    <property type="match status" value="1"/>
</dbReference>
<gene>
    <name evidence="3" type="ORF">DL1_08750</name>
</gene>
<dbReference type="GO" id="GO:0055085">
    <property type="term" value="P:transmembrane transport"/>
    <property type="evidence" value="ECO:0007669"/>
    <property type="project" value="TreeGrafter"/>
</dbReference>
<feature type="signal peptide" evidence="2">
    <location>
        <begin position="1"/>
        <end position="24"/>
    </location>
</feature>
<dbReference type="OrthoDB" id="9807574at2"/>
<sequence>MFKTYYTATLSACLALAQTCAAQAQDADQNGWYLRGGPVGIFFSPGADLSVGGAPFPGADVSVDDNYSLSFDVGYRVNEQISATFTFGIPPTAEIRGDGSLAGAYLGDVTYAPAILALQYRFPTGNPMFEPYVGAGINYTMILDSKARDVAGFDVENAWGAVLQVGFESMINERMGIYFDVKKIWLDADVKGTLGVGGPSATGSATLDPLLVGTGLVWRF</sequence>
<keyword evidence="4" id="KW-1185">Reference proteome</keyword>
<dbReference type="AlphaFoldDB" id="A0A074U289"/>
<keyword evidence="2" id="KW-0732">Signal</keyword>
<evidence type="ECO:0000256" key="1">
    <source>
        <dbReference type="ARBA" id="ARBA00009330"/>
    </source>
</evidence>
<dbReference type="SUPFAM" id="SSF56925">
    <property type="entry name" value="OMPA-like"/>
    <property type="match status" value="1"/>
</dbReference>
<dbReference type="Proteomes" id="UP000027725">
    <property type="component" value="Unassembled WGS sequence"/>
</dbReference>
<comment type="caution">
    <text evidence="3">The sequence shown here is derived from an EMBL/GenBank/DDBJ whole genome shotgun (WGS) entry which is preliminary data.</text>
</comment>
<organism evidence="3 4">
    <name type="scientific">Thioclava dalianensis</name>
    <dbReference type="NCBI Taxonomy" id="1185766"/>
    <lineage>
        <taxon>Bacteria</taxon>
        <taxon>Pseudomonadati</taxon>
        <taxon>Pseudomonadota</taxon>
        <taxon>Alphaproteobacteria</taxon>
        <taxon>Rhodobacterales</taxon>
        <taxon>Paracoccaceae</taxon>
        <taxon>Thioclava</taxon>
    </lineage>
</organism>